<evidence type="ECO:0000313" key="2">
    <source>
        <dbReference type="EMBL" id="MFC5177183.1"/>
    </source>
</evidence>
<feature type="transmembrane region" description="Helical" evidence="1">
    <location>
        <begin position="316"/>
        <end position="333"/>
    </location>
</feature>
<keyword evidence="1" id="KW-1133">Transmembrane helix</keyword>
<protein>
    <recommendedName>
        <fullName evidence="4">Histidine kinase N-terminal 7TM region domain-containing protein</fullName>
    </recommendedName>
</protein>
<feature type="transmembrane region" description="Helical" evidence="1">
    <location>
        <begin position="37"/>
        <end position="63"/>
    </location>
</feature>
<sequence>MADVLARLAWSLVVLAALLVAVDVVVAAQAVSLTSEVAIAVHGFPFVHGAAVGSTLMGAVIVSRYERHPIGWLLSAVGILTAVSLLTEGYAYWVQESDGPGSATLASVSAWVAQLSGGQVVVTMIALMYLVAPDGHLLSPRWRWAAYVPATGALLCLAAILTVDATEFDLVGADARFGAVRVAMLSVGFLLITVGVMLGLASMVRRLALSVGEERQQLLPIALAAALAAVGLAFLFVGQALRDGMPTWVSGVPLAVAFFLMPILFAVAVLRYRLYDLDVIISRTVVVAAGAGFAAVGYTVLVVLAGRQVEGRTGGLWLSLLATALVALAFQPLRRGVVRLANRAAYGERAQPYEALADFSRRLSEAPDPDALLPAVAEAASRAVSGRGAQARLEVPGSEPVTGTWGWWAEPGDTAHVVPVRSGDRQLGEIAVALPRGRHLRPSDLRLLEALADQTAVAFRNTSLAGSLADRVSELASTTAQLAASRRRLVAADVAGRRSLEAAIARDVLPFMETLRAEIRRARTAVAAGEPADLERLVDGTNEALEALRELTRGVYPTQLARAGLEPVLRSLVARSAVVRSFSADGVAGRRFPLPVERAVWSCCAEVVRAAGPDPVALELEAAPAALVVRVRGPLGDLDPEVVTDRVAVVDGALRLGDDLLELTVPVPEQAVTAQS</sequence>
<reference evidence="3" key="1">
    <citation type="journal article" date="2019" name="Int. J. Syst. Evol. Microbiol.">
        <title>The Global Catalogue of Microorganisms (GCM) 10K type strain sequencing project: providing services to taxonomists for standard genome sequencing and annotation.</title>
        <authorList>
            <consortium name="The Broad Institute Genomics Platform"/>
            <consortium name="The Broad Institute Genome Sequencing Center for Infectious Disease"/>
            <person name="Wu L."/>
            <person name="Ma J."/>
        </authorList>
    </citation>
    <scope>NUCLEOTIDE SEQUENCE [LARGE SCALE GENOMIC DNA]</scope>
    <source>
        <strain evidence="3">DFY41</strain>
    </source>
</reference>
<name>A0ABW0BIV0_9ACTN</name>
<keyword evidence="1" id="KW-0472">Membrane</keyword>
<dbReference type="EMBL" id="JBHSKD010000009">
    <property type="protein sequence ID" value="MFC5177183.1"/>
    <property type="molecule type" value="Genomic_DNA"/>
</dbReference>
<keyword evidence="3" id="KW-1185">Reference proteome</keyword>
<feature type="transmembrane region" description="Helical" evidence="1">
    <location>
        <begin position="284"/>
        <end position="304"/>
    </location>
</feature>
<evidence type="ECO:0000313" key="3">
    <source>
        <dbReference type="Proteomes" id="UP001596087"/>
    </source>
</evidence>
<organism evidence="2 3">
    <name type="scientific">Nocardioides taihuensis</name>
    <dbReference type="NCBI Taxonomy" id="1835606"/>
    <lineage>
        <taxon>Bacteria</taxon>
        <taxon>Bacillati</taxon>
        <taxon>Actinomycetota</taxon>
        <taxon>Actinomycetes</taxon>
        <taxon>Propionibacteriales</taxon>
        <taxon>Nocardioidaceae</taxon>
        <taxon>Nocardioides</taxon>
    </lineage>
</organism>
<keyword evidence="1" id="KW-0812">Transmembrane</keyword>
<comment type="caution">
    <text evidence="2">The sequence shown here is derived from an EMBL/GenBank/DDBJ whole genome shotgun (WGS) entry which is preliminary data.</text>
</comment>
<dbReference type="Gene3D" id="3.30.450.40">
    <property type="match status" value="1"/>
</dbReference>
<feature type="transmembrane region" description="Helical" evidence="1">
    <location>
        <begin position="221"/>
        <end position="241"/>
    </location>
</feature>
<proteinExistence type="predicted"/>
<dbReference type="InterPro" id="IPR029016">
    <property type="entry name" value="GAF-like_dom_sf"/>
</dbReference>
<dbReference type="SUPFAM" id="SSF55781">
    <property type="entry name" value="GAF domain-like"/>
    <property type="match status" value="1"/>
</dbReference>
<evidence type="ECO:0008006" key="4">
    <source>
        <dbReference type="Google" id="ProtNLM"/>
    </source>
</evidence>
<feature type="transmembrane region" description="Helical" evidence="1">
    <location>
        <begin position="111"/>
        <end position="132"/>
    </location>
</feature>
<gene>
    <name evidence="2" type="ORF">ACFPGP_10900</name>
</gene>
<accession>A0ABW0BIV0</accession>
<dbReference type="Proteomes" id="UP001596087">
    <property type="component" value="Unassembled WGS sequence"/>
</dbReference>
<feature type="transmembrane region" description="Helical" evidence="1">
    <location>
        <begin position="70"/>
        <end position="91"/>
    </location>
</feature>
<dbReference type="RefSeq" id="WP_378589976.1">
    <property type="nucleotide sequence ID" value="NZ_JBHSKD010000009.1"/>
</dbReference>
<feature type="transmembrane region" description="Helical" evidence="1">
    <location>
        <begin position="183"/>
        <end position="201"/>
    </location>
</feature>
<feature type="transmembrane region" description="Helical" evidence="1">
    <location>
        <begin position="144"/>
        <end position="163"/>
    </location>
</feature>
<evidence type="ECO:0000256" key="1">
    <source>
        <dbReference type="SAM" id="Phobius"/>
    </source>
</evidence>
<feature type="transmembrane region" description="Helical" evidence="1">
    <location>
        <begin position="247"/>
        <end position="272"/>
    </location>
</feature>